<dbReference type="Proteomes" id="UP000245410">
    <property type="component" value="Unassembled WGS sequence"/>
</dbReference>
<proteinExistence type="predicted"/>
<name>A0A317DA45_9ACTN</name>
<sequence length="360" mass="39781">MPIDLDSVPEVDEVLVELGVGPFVRDTVSAPIGRNDAWSGVTESGRDVFVKRLTGQVEDTNNRMRRLLDFEAYAAKANFENVHWPQFIGSNPDHRIVVFERINDAVNGAALMVDETFTLAHAHQVGRAIGHLHATPPPEGLRLDESPPGFPPVTFLQGLPLSVFLKSSAGEIEAWRLLQNDPELIAAVQRLRDAEREAPRVPSHCDLRVDQFLVAEDGLFLTDWEEFRLADPARDVGAFAGEWVYRSVLDLVTNRGDEAFVDTEFTHELVLQRGVEKMRRLLPLVHEFWRAYTDVRPDADPGLAVRATAFAGWHLLDRLVAGALSSSRLSAIQRAAAGVGRAALVNPEKFATTLGFGGAR</sequence>
<dbReference type="Gene3D" id="3.90.1200.10">
    <property type="match status" value="1"/>
</dbReference>
<evidence type="ECO:0000313" key="1">
    <source>
        <dbReference type="EMBL" id="PWR11344.1"/>
    </source>
</evidence>
<keyword evidence="2" id="KW-1185">Reference proteome</keyword>
<dbReference type="OrthoDB" id="2410440at2"/>
<organism evidence="1 2">
    <name type="scientific">Micromonospora acroterricola</name>
    <dbReference type="NCBI Taxonomy" id="2202421"/>
    <lineage>
        <taxon>Bacteria</taxon>
        <taxon>Bacillati</taxon>
        <taxon>Actinomycetota</taxon>
        <taxon>Actinomycetes</taxon>
        <taxon>Micromonosporales</taxon>
        <taxon>Micromonosporaceae</taxon>
        <taxon>Micromonospora</taxon>
    </lineage>
</organism>
<dbReference type="SUPFAM" id="SSF56112">
    <property type="entry name" value="Protein kinase-like (PK-like)"/>
    <property type="match status" value="1"/>
</dbReference>
<protein>
    <recommendedName>
        <fullName evidence="3">Aminoglycoside phosphotransferase domain-containing protein</fullName>
    </recommendedName>
</protein>
<dbReference type="AlphaFoldDB" id="A0A317DA45"/>
<dbReference type="EMBL" id="QGKR01000138">
    <property type="protein sequence ID" value="PWR11344.1"/>
    <property type="molecule type" value="Genomic_DNA"/>
</dbReference>
<dbReference type="NCBIfam" id="NF038156">
    <property type="entry name" value="lant_syn_V_LxmK"/>
    <property type="match status" value="1"/>
</dbReference>
<gene>
    <name evidence="1" type="ORF">DKT68_06080</name>
</gene>
<evidence type="ECO:0008006" key="3">
    <source>
        <dbReference type="Google" id="ProtNLM"/>
    </source>
</evidence>
<evidence type="ECO:0000313" key="2">
    <source>
        <dbReference type="Proteomes" id="UP000245410"/>
    </source>
</evidence>
<dbReference type="RefSeq" id="WP_109816460.1">
    <property type="nucleotide sequence ID" value="NZ_QGKR01000138.1"/>
</dbReference>
<reference evidence="1 2" key="1">
    <citation type="submission" date="2018-05" db="EMBL/GenBank/DDBJ databases">
        <title>Micromonospora atacamensis sp. nov., a novel actinobacteria isolated from high altitude Atacama Desert soil.</title>
        <authorList>
            <person name="Carro L."/>
            <person name="Golinska P."/>
            <person name="Klenk H.-P."/>
            <person name="Goodfellow M."/>
        </authorList>
    </citation>
    <scope>NUCLEOTIDE SEQUENCE [LARGE SCALE GENOMIC DNA]</scope>
    <source>
        <strain evidence="1 2">5R2A7</strain>
    </source>
</reference>
<dbReference type="InterPro" id="IPR011009">
    <property type="entry name" value="Kinase-like_dom_sf"/>
</dbReference>
<comment type="caution">
    <text evidence="1">The sequence shown here is derived from an EMBL/GenBank/DDBJ whole genome shotgun (WGS) entry which is preliminary data.</text>
</comment>
<accession>A0A317DA45</accession>